<dbReference type="Proteomes" id="UP000278440">
    <property type="component" value="Unassembled WGS sequence"/>
</dbReference>
<reference evidence="1 4" key="2">
    <citation type="submission" date="2020-08" db="EMBL/GenBank/DDBJ databases">
        <title>Genomic Encyclopedia of Type Strains, Phase IV (KMG-V): Genome sequencing to study the core and pangenomes of soil and plant-associated prokaryotes.</title>
        <authorList>
            <person name="Whitman W."/>
        </authorList>
    </citation>
    <scope>NUCLEOTIDE SEQUENCE [LARGE SCALE GENOMIC DNA]</scope>
    <source>
        <strain evidence="1 4">B3ACCR2</strain>
    </source>
</reference>
<name>A0A495Y329_9MICO</name>
<accession>A0A495Y329</accession>
<evidence type="ECO:0000313" key="2">
    <source>
        <dbReference type="EMBL" id="RKT79855.1"/>
    </source>
</evidence>
<evidence type="ECO:0000313" key="3">
    <source>
        <dbReference type="Proteomes" id="UP000278440"/>
    </source>
</evidence>
<evidence type="ECO:0000313" key="4">
    <source>
        <dbReference type="Proteomes" id="UP000590811"/>
    </source>
</evidence>
<evidence type="ECO:0000313" key="1">
    <source>
        <dbReference type="EMBL" id="MBB2987455.1"/>
    </source>
</evidence>
<dbReference type="EMBL" id="JACHVT010000005">
    <property type="protein sequence ID" value="MBB2987455.1"/>
    <property type="molecule type" value="Genomic_DNA"/>
</dbReference>
<dbReference type="Proteomes" id="UP000590811">
    <property type="component" value="Unassembled WGS sequence"/>
</dbReference>
<dbReference type="EMBL" id="RBXT01000001">
    <property type="protein sequence ID" value="RKT79855.1"/>
    <property type="molecule type" value="Genomic_DNA"/>
</dbReference>
<keyword evidence="3" id="KW-1185">Reference proteome</keyword>
<reference evidence="2 3" key="1">
    <citation type="submission" date="2018-10" db="EMBL/GenBank/DDBJ databases">
        <title>Sequencing the genomes of 1000 actinobacteria strains.</title>
        <authorList>
            <person name="Klenk H.-P."/>
        </authorList>
    </citation>
    <scope>NUCLEOTIDE SEQUENCE [LARGE SCALE GENOMIC DNA]</scope>
    <source>
        <strain evidence="2 3">DSM 44267</strain>
    </source>
</reference>
<dbReference type="AlphaFoldDB" id="A0A495Y329"/>
<gene>
    <name evidence="2" type="ORF">DFJ68_3333</name>
    <name evidence="1" type="ORF">FHW14_002638</name>
</gene>
<organism evidence="2 3">
    <name type="scientific">Terracoccus luteus</name>
    <dbReference type="NCBI Taxonomy" id="53356"/>
    <lineage>
        <taxon>Bacteria</taxon>
        <taxon>Bacillati</taxon>
        <taxon>Actinomycetota</taxon>
        <taxon>Actinomycetes</taxon>
        <taxon>Micrococcales</taxon>
        <taxon>Intrasporangiaceae</taxon>
        <taxon>Terracoccus</taxon>
    </lineage>
</organism>
<protein>
    <submittedName>
        <fullName evidence="2">Uncharacterized protein</fullName>
    </submittedName>
</protein>
<sequence length="32" mass="3706">MSFNQFQHLEKTTDPTVTPMAFTWLSVMGWCA</sequence>
<comment type="caution">
    <text evidence="2">The sequence shown here is derived from an EMBL/GenBank/DDBJ whole genome shotgun (WGS) entry which is preliminary data.</text>
</comment>
<proteinExistence type="predicted"/>